<dbReference type="GO" id="GO:1904680">
    <property type="term" value="F:peptide transmembrane transporter activity"/>
    <property type="evidence" value="ECO:0007669"/>
    <property type="project" value="TreeGrafter"/>
</dbReference>
<feature type="domain" description="Solute-binding protein family 5" evidence="5">
    <location>
        <begin position="89"/>
        <end position="382"/>
    </location>
</feature>
<comment type="caution">
    <text evidence="6">The sequence shown here is derived from an EMBL/GenBank/DDBJ whole genome shotgun (WGS) entry which is preliminary data.</text>
</comment>
<comment type="subcellular location">
    <subcellularLocation>
        <location evidence="1">Cell envelope</location>
    </subcellularLocation>
</comment>
<dbReference type="Gene3D" id="3.40.190.10">
    <property type="entry name" value="Periplasmic binding protein-like II"/>
    <property type="match status" value="1"/>
</dbReference>
<evidence type="ECO:0000313" key="6">
    <source>
        <dbReference type="EMBL" id="KKL92631.1"/>
    </source>
</evidence>
<dbReference type="CDD" id="cd08504">
    <property type="entry name" value="PBP2_OppA"/>
    <property type="match status" value="1"/>
</dbReference>
<gene>
    <name evidence="6" type="ORF">LCGC14_1882720</name>
</gene>
<keyword evidence="4" id="KW-0732">Signal</keyword>
<organism evidence="6">
    <name type="scientific">marine sediment metagenome</name>
    <dbReference type="NCBI Taxonomy" id="412755"/>
    <lineage>
        <taxon>unclassified sequences</taxon>
        <taxon>metagenomes</taxon>
        <taxon>ecological metagenomes</taxon>
    </lineage>
</organism>
<dbReference type="InterPro" id="IPR039424">
    <property type="entry name" value="SBP_5"/>
</dbReference>
<accession>A0A0F9GQ32</accession>
<evidence type="ECO:0000256" key="3">
    <source>
        <dbReference type="ARBA" id="ARBA00022448"/>
    </source>
</evidence>
<evidence type="ECO:0000256" key="1">
    <source>
        <dbReference type="ARBA" id="ARBA00004196"/>
    </source>
</evidence>
<dbReference type="GO" id="GO:0015833">
    <property type="term" value="P:peptide transport"/>
    <property type="evidence" value="ECO:0007669"/>
    <property type="project" value="TreeGrafter"/>
</dbReference>
<evidence type="ECO:0000256" key="2">
    <source>
        <dbReference type="ARBA" id="ARBA00005695"/>
    </source>
</evidence>
<sequence length="400" mass="43699">MRMLLALMVLLAGLACSPAAEVALGDPTPAVGPVGVIESLAEETGGGVFRRMGSDPPTIDPHLTTDTSSAEVVVEVFSGLVSFSTDLRLVPELAERWEISPDGLVYTFYLRQNARFHDGKPVTAYDFEWSLNRAVDPKTASPVVETYLGDIVGVVDVIRGRASRIRGVEVLDDYTLRLTIDAPKAYFLAKLTYPTAYVLDRENVESGGPQWADTPNGTGPFRLAEYRVGERLVLERNDLFYREPARLKRVVMHLAGGQSMAMYENDELDITGVSLFDLDRVLDPNEPLNKDLVVAAPSFSISYVGFNVNQPPFDDRNFRRALAFAVNKPLIADEVMAGQVVPAYGILPPGMPGYNPDLVGLRFDPELARRLLAESKYADPATRPPIKLTIPGTGGSVSLD</sequence>
<dbReference type="EMBL" id="LAZR01019412">
    <property type="protein sequence ID" value="KKL92631.1"/>
    <property type="molecule type" value="Genomic_DNA"/>
</dbReference>
<dbReference type="PANTHER" id="PTHR30290">
    <property type="entry name" value="PERIPLASMIC BINDING COMPONENT OF ABC TRANSPORTER"/>
    <property type="match status" value="1"/>
</dbReference>
<dbReference type="AlphaFoldDB" id="A0A0F9GQ32"/>
<dbReference type="GO" id="GO:0030313">
    <property type="term" value="C:cell envelope"/>
    <property type="evidence" value="ECO:0007669"/>
    <property type="project" value="UniProtKB-SubCell"/>
</dbReference>
<keyword evidence="3" id="KW-0813">Transport</keyword>
<evidence type="ECO:0000259" key="5">
    <source>
        <dbReference type="Pfam" id="PF00496"/>
    </source>
</evidence>
<dbReference type="InterPro" id="IPR000914">
    <property type="entry name" value="SBP_5_dom"/>
</dbReference>
<dbReference type="PROSITE" id="PS51257">
    <property type="entry name" value="PROKAR_LIPOPROTEIN"/>
    <property type="match status" value="1"/>
</dbReference>
<feature type="non-terminal residue" evidence="6">
    <location>
        <position position="400"/>
    </location>
</feature>
<dbReference type="Pfam" id="PF00496">
    <property type="entry name" value="SBP_bac_5"/>
    <property type="match status" value="1"/>
</dbReference>
<protein>
    <recommendedName>
        <fullName evidence="5">Solute-binding protein family 5 domain-containing protein</fullName>
    </recommendedName>
</protein>
<dbReference type="PANTHER" id="PTHR30290:SF10">
    <property type="entry name" value="PERIPLASMIC OLIGOPEPTIDE-BINDING PROTEIN-RELATED"/>
    <property type="match status" value="1"/>
</dbReference>
<dbReference type="Gene3D" id="3.10.105.10">
    <property type="entry name" value="Dipeptide-binding Protein, Domain 3"/>
    <property type="match status" value="1"/>
</dbReference>
<name>A0A0F9GQ32_9ZZZZ</name>
<dbReference type="SUPFAM" id="SSF53850">
    <property type="entry name" value="Periplasmic binding protein-like II"/>
    <property type="match status" value="1"/>
</dbReference>
<reference evidence="6" key="1">
    <citation type="journal article" date="2015" name="Nature">
        <title>Complex archaea that bridge the gap between prokaryotes and eukaryotes.</title>
        <authorList>
            <person name="Spang A."/>
            <person name="Saw J.H."/>
            <person name="Jorgensen S.L."/>
            <person name="Zaremba-Niedzwiedzka K."/>
            <person name="Martijn J."/>
            <person name="Lind A.E."/>
            <person name="van Eijk R."/>
            <person name="Schleper C."/>
            <person name="Guy L."/>
            <person name="Ettema T.J."/>
        </authorList>
    </citation>
    <scope>NUCLEOTIDE SEQUENCE</scope>
</reference>
<evidence type="ECO:0000256" key="4">
    <source>
        <dbReference type="ARBA" id="ARBA00022729"/>
    </source>
</evidence>
<comment type="similarity">
    <text evidence="2">Belongs to the bacterial solute-binding protein 5 family.</text>
</comment>
<proteinExistence type="inferred from homology"/>